<dbReference type="SUPFAM" id="SSF53850">
    <property type="entry name" value="Periplasmic binding protein-like II"/>
    <property type="match status" value="1"/>
</dbReference>
<dbReference type="HOGENOM" id="CLU_026974_6_1_4"/>
<dbReference type="Gene3D" id="3.40.190.10">
    <property type="entry name" value="Periplasmic binding protein-like II"/>
    <property type="match status" value="2"/>
</dbReference>
<name>C4GM61_9NEIS</name>
<dbReference type="GO" id="GO:0015888">
    <property type="term" value="P:thiamine transport"/>
    <property type="evidence" value="ECO:0007669"/>
    <property type="project" value="InterPro"/>
</dbReference>
<keyword evidence="4" id="KW-1185">Reference proteome</keyword>
<evidence type="ECO:0000313" key="3">
    <source>
        <dbReference type="EMBL" id="EEP66819.1"/>
    </source>
</evidence>
<keyword evidence="1 2" id="KW-0732">Signal</keyword>
<accession>C4GM61</accession>
<dbReference type="GO" id="GO:0030288">
    <property type="term" value="C:outer membrane-bounded periplasmic space"/>
    <property type="evidence" value="ECO:0007669"/>
    <property type="project" value="TreeGrafter"/>
</dbReference>
<evidence type="ECO:0000256" key="1">
    <source>
        <dbReference type="ARBA" id="ARBA00022729"/>
    </source>
</evidence>
<dbReference type="AlphaFoldDB" id="C4GM61"/>
<dbReference type="InterPro" id="IPR005948">
    <property type="entry name" value="ThiB-like"/>
</dbReference>
<proteinExistence type="predicted"/>
<sequence>MKPTAICRVVQMAFFIFNRRIPMKFVHFSVLTLSLALSHAAWAQTEVRLAVSDSFDLPKPVIAQFEQQNDAKVSIVKLGSGNEMLNRLILSKKSPLADAVFGLDNNSSAKAHAAGILTAKQPQSKATSVSLSHALAVDFSFVTLNYDKQWFAKNNLPLPKTLDDLAQPKYKDLVAVPNPATSTPGLAFLLANISGLGEKNAFKWWGQMRQNGVKITKGWSQAYYTEFTLNGGSRPIIVGYATSPAAEVFYSEGKLKSPNMGNLFLHGGSYLQVEGAAVLNQAKQPEMAAKLVQYLQSPAVQDSLMTSMWVYPAVKGTKAHPIATHASTPKDAKLLPAAQVNSKQKDWVAQWTRVVLK</sequence>
<feature type="chain" id="PRO_5002936835" evidence="2">
    <location>
        <begin position="44"/>
        <end position="357"/>
    </location>
</feature>
<dbReference type="PANTHER" id="PTHR30006:SF2">
    <property type="entry name" value="ABC TRANSPORTER SUBSTRATE-BINDING PROTEIN"/>
    <property type="match status" value="1"/>
</dbReference>
<dbReference type="EMBL" id="ACJW02000007">
    <property type="protein sequence ID" value="EEP66819.1"/>
    <property type="molecule type" value="Genomic_DNA"/>
</dbReference>
<dbReference type="PANTHER" id="PTHR30006">
    <property type="entry name" value="THIAMINE-BINDING PERIPLASMIC PROTEIN-RELATED"/>
    <property type="match status" value="1"/>
</dbReference>
<evidence type="ECO:0000256" key="2">
    <source>
        <dbReference type="SAM" id="SignalP"/>
    </source>
</evidence>
<reference evidence="3" key="1">
    <citation type="submission" date="2009-04" db="EMBL/GenBank/DDBJ databases">
        <authorList>
            <person name="Weinstock G."/>
            <person name="Sodergren E."/>
            <person name="Clifton S."/>
            <person name="Fulton L."/>
            <person name="Fulton B."/>
            <person name="Courtney L."/>
            <person name="Fronick C."/>
            <person name="Harrison M."/>
            <person name="Strong C."/>
            <person name="Farmer C."/>
            <person name="Delahaunty K."/>
            <person name="Markovic C."/>
            <person name="Hall O."/>
            <person name="Minx P."/>
            <person name="Tomlinson C."/>
            <person name="Mitreva M."/>
            <person name="Nelson J."/>
            <person name="Hou S."/>
            <person name="Wollam A."/>
            <person name="Pepin K.H."/>
            <person name="Johnson M."/>
            <person name="Bhonagiri V."/>
            <person name="Nash W.E."/>
            <person name="Warren W."/>
            <person name="Chinwalla A."/>
            <person name="Mardis E.R."/>
            <person name="Wilson R.K."/>
        </authorList>
    </citation>
    <scope>NUCLEOTIDE SEQUENCE [LARGE SCALE GENOMIC DNA]</scope>
    <source>
        <strain evidence="3">ATCC 51147</strain>
    </source>
</reference>
<feature type="signal peptide" evidence="2">
    <location>
        <begin position="1"/>
        <end position="43"/>
    </location>
</feature>
<gene>
    <name evidence="3" type="ORF">GCWU000324_02794</name>
</gene>
<organism evidence="3 4">
    <name type="scientific">Kingella oralis ATCC 51147</name>
    <dbReference type="NCBI Taxonomy" id="629741"/>
    <lineage>
        <taxon>Bacteria</taxon>
        <taxon>Pseudomonadati</taxon>
        <taxon>Pseudomonadota</taxon>
        <taxon>Betaproteobacteria</taxon>
        <taxon>Neisseriales</taxon>
        <taxon>Neisseriaceae</taxon>
        <taxon>Kingella</taxon>
    </lineage>
</organism>
<comment type="caution">
    <text evidence="3">The sequence shown here is derived from an EMBL/GenBank/DDBJ whole genome shotgun (WGS) entry which is preliminary data.</text>
</comment>
<dbReference type="NCBIfam" id="TIGR01254">
    <property type="entry name" value="sfuA"/>
    <property type="match status" value="1"/>
</dbReference>
<dbReference type="GO" id="GO:0030975">
    <property type="term" value="F:thiamine binding"/>
    <property type="evidence" value="ECO:0007669"/>
    <property type="project" value="InterPro"/>
</dbReference>
<evidence type="ECO:0000313" key="4">
    <source>
        <dbReference type="Proteomes" id="UP000003009"/>
    </source>
</evidence>
<dbReference type="GO" id="GO:0030976">
    <property type="term" value="F:thiamine pyrophosphate binding"/>
    <property type="evidence" value="ECO:0007669"/>
    <property type="project" value="TreeGrafter"/>
</dbReference>
<dbReference type="Pfam" id="PF13343">
    <property type="entry name" value="SBP_bac_6"/>
    <property type="match status" value="1"/>
</dbReference>
<dbReference type="Proteomes" id="UP000003009">
    <property type="component" value="Unassembled WGS sequence"/>
</dbReference>
<protein>
    <submittedName>
        <fullName evidence="3">ABC transporter, substrate-binding protein, thiB family</fullName>
    </submittedName>
</protein>
<dbReference type="STRING" id="629741.GCWU000324_02794"/>